<dbReference type="Proteomes" id="UP000034392">
    <property type="component" value="Chromosome"/>
</dbReference>
<keyword evidence="3" id="KW-1185">Reference proteome</keyword>
<protein>
    <submittedName>
        <fullName evidence="2">Uncharacterized protein</fullName>
    </submittedName>
</protein>
<proteinExistence type="predicted"/>
<dbReference type="KEGG" id="aay:WYH_02010"/>
<evidence type="ECO:0000256" key="1">
    <source>
        <dbReference type="SAM" id="MobiDB-lite"/>
    </source>
</evidence>
<gene>
    <name evidence="2" type="ORF">WYH_02010</name>
</gene>
<reference evidence="2" key="1">
    <citation type="submission" date="2015-05" db="EMBL/GenBank/DDBJ databases">
        <title>The complete genome of Altererythrobacter atlanticus strain 26DY36.</title>
        <authorList>
            <person name="Wu Y.-H."/>
            <person name="Cheng H."/>
            <person name="Wu X.-W."/>
        </authorList>
    </citation>
    <scope>NUCLEOTIDE SEQUENCE [LARGE SCALE GENOMIC DNA]</scope>
    <source>
        <strain evidence="2">26DY36</strain>
    </source>
</reference>
<dbReference type="EMBL" id="CP011452">
    <property type="protein sequence ID" value="AKH43045.1"/>
    <property type="molecule type" value="Genomic_DNA"/>
</dbReference>
<evidence type="ECO:0000313" key="2">
    <source>
        <dbReference type="EMBL" id="AKH43045.1"/>
    </source>
</evidence>
<organism evidence="2 3">
    <name type="scientific">Croceibacterium atlanticum</name>
    <dbReference type="NCBI Taxonomy" id="1267766"/>
    <lineage>
        <taxon>Bacteria</taxon>
        <taxon>Pseudomonadati</taxon>
        <taxon>Pseudomonadota</taxon>
        <taxon>Alphaproteobacteria</taxon>
        <taxon>Sphingomonadales</taxon>
        <taxon>Erythrobacteraceae</taxon>
        <taxon>Croceibacterium</taxon>
    </lineage>
</organism>
<feature type="region of interest" description="Disordered" evidence="1">
    <location>
        <begin position="1"/>
        <end position="22"/>
    </location>
</feature>
<evidence type="ECO:0000313" key="3">
    <source>
        <dbReference type="Proteomes" id="UP000034392"/>
    </source>
</evidence>
<sequence length="47" mass="4944">MGRGRNFQQVSNEGRDRSGGPGFMPLFGGDGVEVFAVLGLRFGSLGL</sequence>
<name>A0A0F7KW81_9SPHN</name>
<dbReference type="AlphaFoldDB" id="A0A0F7KW81"/>
<feature type="compositionally biased region" description="Polar residues" evidence="1">
    <location>
        <begin position="1"/>
        <end position="12"/>
    </location>
</feature>
<accession>A0A0F7KW81</accession>